<reference evidence="6" key="1">
    <citation type="journal article" date="2014" name="Front. Microbiol.">
        <title>High frequency of phylogenetically diverse reductive dehalogenase-homologous genes in deep subseafloor sedimentary metagenomes.</title>
        <authorList>
            <person name="Kawai M."/>
            <person name="Futagami T."/>
            <person name="Toyoda A."/>
            <person name="Takaki Y."/>
            <person name="Nishi S."/>
            <person name="Hori S."/>
            <person name="Arai W."/>
            <person name="Tsubouchi T."/>
            <person name="Morono Y."/>
            <person name="Uchiyama I."/>
            <person name="Ito T."/>
            <person name="Fujiyama A."/>
            <person name="Inagaki F."/>
            <person name="Takami H."/>
        </authorList>
    </citation>
    <scope>NUCLEOTIDE SEQUENCE</scope>
    <source>
        <strain evidence="6">Expedition CK06-06</strain>
    </source>
</reference>
<evidence type="ECO:0000256" key="3">
    <source>
        <dbReference type="ARBA" id="ARBA00022741"/>
    </source>
</evidence>
<evidence type="ECO:0000256" key="4">
    <source>
        <dbReference type="ARBA" id="ARBA00022840"/>
    </source>
</evidence>
<comment type="caution">
    <text evidence="6">The sequence shown here is derived from an EMBL/GenBank/DDBJ whole genome shotgun (WGS) entry which is preliminary data.</text>
</comment>
<dbReference type="EMBL" id="BARU01006330">
    <property type="protein sequence ID" value="GAH46813.1"/>
    <property type="molecule type" value="Genomic_DNA"/>
</dbReference>
<dbReference type="PANTHER" id="PTHR42711">
    <property type="entry name" value="ABC TRANSPORTER ATP-BINDING PROTEIN"/>
    <property type="match status" value="1"/>
</dbReference>
<dbReference type="InterPro" id="IPR050763">
    <property type="entry name" value="ABC_transporter_ATP-binding"/>
</dbReference>
<keyword evidence="2" id="KW-0813">Transport</keyword>
<sequence length="249" mass="28338">MTKIEIQSQKAIKVENLSKYFGEVHAVDEVNFSVNKGEIFGFLGPNGAGKTTTIRMMTGVLKPTNGQIQIFEKNVWKDPIPIKQIIGNVPEMANVYPDLTGMQNLTLIGELYGVPKKINKERAEKLLKQFELFEKRNFKTRKYSKGMKQRLLLCMALMNDPIILFLDEPIVGLDVQSAKIIKQLLKEYNQNGTTIFLTTHDMEVANELCDRIAIINKGKIVSLDTPENLKKLFQEFQEIDISFNQGINK</sequence>
<feature type="domain" description="ABC transporter" evidence="5">
    <location>
        <begin position="12"/>
        <end position="242"/>
    </location>
</feature>
<comment type="similarity">
    <text evidence="1">Belongs to the ABC transporter superfamily.</text>
</comment>
<dbReference type="SMART" id="SM00382">
    <property type="entry name" value="AAA"/>
    <property type="match status" value="1"/>
</dbReference>
<keyword evidence="4" id="KW-0067">ATP-binding</keyword>
<dbReference type="PROSITE" id="PS50893">
    <property type="entry name" value="ABC_TRANSPORTER_2"/>
    <property type="match status" value="1"/>
</dbReference>
<evidence type="ECO:0000259" key="5">
    <source>
        <dbReference type="PROSITE" id="PS50893"/>
    </source>
</evidence>
<dbReference type="PROSITE" id="PS00211">
    <property type="entry name" value="ABC_TRANSPORTER_1"/>
    <property type="match status" value="1"/>
</dbReference>
<evidence type="ECO:0000313" key="6">
    <source>
        <dbReference type="EMBL" id="GAH46813.1"/>
    </source>
</evidence>
<protein>
    <recommendedName>
        <fullName evidence="5">ABC transporter domain-containing protein</fullName>
    </recommendedName>
</protein>
<dbReference type="InterPro" id="IPR003439">
    <property type="entry name" value="ABC_transporter-like_ATP-bd"/>
</dbReference>
<proteinExistence type="inferred from homology"/>
<dbReference type="InterPro" id="IPR003593">
    <property type="entry name" value="AAA+_ATPase"/>
</dbReference>
<evidence type="ECO:0000256" key="1">
    <source>
        <dbReference type="ARBA" id="ARBA00005417"/>
    </source>
</evidence>
<dbReference type="SUPFAM" id="SSF52540">
    <property type="entry name" value="P-loop containing nucleoside triphosphate hydrolases"/>
    <property type="match status" value="1"/>
</dbReference>
<dbReference type="AlphaFoldDB" id="X1HNB5"/>
<name>X1HNB5_9ZZZZ</name>
<evidence type="ECO:0000256" key="2">
    <source>
        <dbReference type="ARBA" id="ARBA00022448"/>
    </source>
</evidence>
<dbReference type="GO" id="GO:0005524">
    <property type="term" value="F:ATP binding"/>
    <property type="evidence" value="ECO:0007669"/>
    <property type="project" value="UniProtKB-KW"/>
</dbReference>
<dbReference type="Pfam" id="PF00005">
    <property type="entry name" value="ABC_tran"/>
    <property type="match status" value="1"/>
</dbReference>
<keyword evidence="3" id="KW-0547">Nucleotide-binding</keyword>
<gene>
    <name evidence="6" type="ORF">S03H2_12442</name>
</gene>
<organism evidence="6">
    <name type="scientific">marine sediment metagenome</name>
    <dbReference type="NCBI Taxonomy" id="412755"/>
    <lineage>
        <taxon>unclassified sequences</taxon>
        <taxon>metagenomes</taxon>
        <taxon>ecological metagenomes</taxon>
    </lineage>
</organism>
<accession>X1HNB5</accession>
<dbReference type="PANTHER" id="PTHR42711:SF5">
    <property type="entry name" value="ABC TRANSPORTER ATP-BINDING PROTEIN NATA"/>
    <property type="match status" value="1"/>
</dbReference>
<dbReference type="InterPro" id="IPR027417">
    <property type="entry name" value="P-loop_NTPase"/>
</dbReference>
<feature type="non-terminal residue" evidence="6">
    <location>
        <position position="249"/>
    </location>
</feature>
<dbReference type="InterPro" id="IPR017871">
    <property type="entry name" value="ABC_transporter-like_CS"/>
</dbReference>
<dbReference type="Gene3D" id="3.40.50.300">
    <property type="entry name" value="P-loop containing nucleotide triphosphate hydrolases"/>
    <property type="match status" value="1"/>
</dbReference>
<dbReference type="GO" id="GO:0016887">
    <property type="term" value="F:ATP hydrolysis activity"/>
    <property type="evidence" value="ECO:0007669"/>
    <property type="project" value="InterPro"/>
</dbReference>